<sequence>MMTDLPSSHTNSDLVHHAESAQGDNCVTCRIIGSVLPIAISGYILYAARLQWSQYVGFQRVAYVGLCTGLSAGLIYLGGYRLFQKRSKDTRK</sequence>
<comment type="caution">
    <text evidence="2">The sequence shown here is derived from an EMBL/GenBank/DDBJ whole genome shotgun (WGS) entry which is preliminary data.</text>
</comment>
<keyword evidence="1" id="KW-1133">Transmembrane helix</keyword>
<evidence type="ECO:0008006" key="4">
    <source>
        <dbReference type="Google" id="ProtNLM"/>
    </source>
</evidence>
<feature type="transmembrane region" description="Helical" evidence="1">
    <location>
        <begin position="61"/>
        <end position="83"/>
    </location>
</feature>
<evidence type="ECO:0000313" key="2">
    <source>
        <dbReference type="EMBL" id="KAF5398352.1"/>
    </source>
</evidence>
<organism evidence="2 3">
    <name type="scientific">Paragonimus heterotremus</name>
    <dbReference type="NCBI Taxonomy" id="100268"/>
    <lineage>
        <taxon>Eukaryota</taxon>
        <taxon>Metazoa</taxon>
        <taxon>Spiralia</taxon>
        <taxon>Lophotrochozoa</taxon>
        <taxon>Platyhelminthes</taxon>
        <taxon>Trematoda</taxon>
        <taxon>Digenea</taxon>
        <taxon>Plagiorchiida</taxon>
        <taxon>Troglotremata</taxon>
        <taxon>Troglotrematidae</taxon>
        <taxon>Paragonimus</taxon>
    </lineage>
</organism>
<dbReference type="OrthoDB" id="6604875at2759"/>
<keyword evidence="1" id="KW-0472">Membrane</keyword>
<gene>
    <name evidence="2" type="ORF">PHET_08551</name>
</gene>
<protein>
    <recommendedName>
        <fullName evidence="4">DUF4536 domain-containing protein</fullName>
    </recommendedName>
</protein>
<keyword evidence="3" id="KW-1185">Reference proteome</keyword>
<feature type="transmembrane region" description="Helical" evidence="1">
    <location>
        <begin position="31"/>
        <end position="49"/>
    </location>
</feature>
<proteinExistence type="predicted"/>
<accession>A0A8J4TC52</accession>
<dbReference type="EMBL" id="LUCH01005098">
    <property type="protein sequence ID" value="KAF5398352.1"/>
    <property type="molecule type" value="Genomic_DNA"/>
</dbReference>
<keyword evidence="1" id="KW-0812">Transmembrane</keyword>
<evidence type="ECO:0000256" key="1">
    <source>
        <dbReference type="SAM" id="Phobius"/>
    </source>
</evidence>
<name>A0A8J4TC52_9TREM</name>
<evidence type="ECO:0000313" key="3">
    <source>
        <dbReference type="Proteomes" id="UP000748531"/>
    </source>
</evidence>
<dbReference type="AlphaFoldDB" id="A0A8J4TC52"/>
<dbReference type="Proteomes" id="UP000748531">
    <property type="component" value="Unassembled WGS sequence"/>
</dbReference>
<reference evidence="2" key="1">
    <citation type="submission" date="2019-05" db="EMBL/GenBank/DDBJ databases">
        <title>Annotation for the trematode Paragonimus heterotremus.</title>
        <authorList>
            <person name="Choi Y.-J."/>
        </authorList>
    </citation>
    <scope>NUCLEOTIDE SEQUENCE</scope>
    <source>
        <strain evidence="2">LC</strain>
    </source>
</reference>